<keyword evidence="2" id="KW-0614">Plasmid</keyword>
<feature type="compositionally biased region" description="Gly residues" evidence="1">
    <location>
        <begin position="57"/>
        <end position="69"/>
    </location>
</feature>
<proteinExistence type="predicted"/>
<dbReference type="EMBL" id="CP000432">
    <property type="protein sequence ID" value="ABG99803.1"/>
    <property type="molecule type" value="Genomic_DNA"/>
</dbReference>
<dbReference type="AlphaFoldDB" id="Q0RY33"/>
<organism evidence="2 3">
    <name type="scientific">Rhodococcus jostii (strain RHA1)</name>
    <dbReference type="NCBI Taxonomy" id="101510"/>
    <lineage>
        <taxon>Bacteria</taxon>
        <taxon>Bacillati</taxon>
        <taxon>Actinomycetota</taxon>
        <taxon>Actinomycetes</taxon>
        <taxon>Mycobacteriales</taxon>
        <taxon>Nocardiaceae</taxon>
        <taxon>Rhodococcus</taxon>
    </lineage>
</organism>
<name>Q0RY33_RHOJR</name>
<evidence type="ECO:0000256" key="1">
    <source>
        <dbReference type="SAM" id="MobiDB-lite"/>
    </source>
</evidence>
<dbReference type="KEGG" id="rha:RHA1_ro08759"/>
<dbReference type="Proteomes" id="UP000008710">
    <property type="component" value="Plasmid pRHL1"/>
</dbReference>
<sequence>MRWSRTLDGGKGAWAGIVAAEVIGVGCVQGLALCEGTDSRRPWPAFGSRAAAPLRGCRGGLGHRGGGRGGARERSSPGSLEGIARDVGDMSSPQLAAVFRRAGARRLTVRVIEPDARGPR</sequence>
<gene>
    <name evidence="2" type="ordered locus">RHA1_ro08759</name>
</gene>
<geneLocation type="plasmid" evidence="2 3">
    <name>pRHL1</name>
</geneLocation>
<evidence type="ECO:0000313" key="3">
    <source>
        <dbReference type="Proteomes" id="UP000008710"/>
    </source>
</evidence>
<evidence type="ECO:0000313" key="2">
    <source>
        <dbReference type="EMBL" id="ABG99803.1"/>
    </source>
</evidence>
<protein>
    <submittedName>
        <fullName evidence="2">Uncharacterized protein</fullName>
    </submittedName>
</protein>
<dbReference type="HOGENOM" id="CLU_2047899_0_0_11"/>
<reference evidence="3" key="1">
    <citation type="journal article" date="2006" name="Proc. Natl. Acad. Sci. U.S.A.">
        <title>The complete genome of Rhodococcus sp. RHA1 provides insights into a catabolic powerhouse.</title>
        <authorList>
            <person name="McLeod M.P."/>
            <person name="Warren R.L."/>
            <person name="Hsiao W.W.L."/>
            <person name="Araki N."/>
            <person name="Myhre M."/>
            <person name="Fernandes C."/>
            <person name="Miyazawa D."/>
            <person name="Wong W."/>
            <person name="Lillquist A.L."/>
            <person name="Wang D."/>
            <person name="Dosanjh M."/>
            <person name="Hara H."/>
            <person name="Petrescu A."/>
            <person name="Morin R.D."/>
            <person name="Yang G."/>
            <person name="Stott J.M."/>
            <person name="Schein J.E."/>
            <person name="Shin H."/>
            <person name="Smailus D."/>
            <person name="Siddiqui A.S."/>
            <person name="Marra M.A."/>
            <person name="Jones S.J.M."/>
            <person name="Holt R."/>
            <person name="Brinkman F.S.L."/>
            <person name="Miyauchi K."/>
            <person name="Fukuda M."/>
            <person name="Davies J.E."/>
            <person name="Mohn W.W."/>
            <person name="Eltis L.D."/>
        </authorList>
    </citation>
    <scope>NUCLEOTIDE SEQUENCE [LARGE SCALE GENOMIC DNA]</scope>
    <source>
        <strain evidence="3">RHA1</strain>
    </source>
</reference>
<accession>Q0RY33</accession>
<feature type="region of interest" description="Disordered" evidence="1">
    <location>
        <begin position="57"/>
        <end position="86"/>
    </location>
</feature>